<dbReference type="EMBL" id="LJIJ01000106">
    <property type="protein sequence ID" value="ODN02548.1"/>
    <property type="molecule type" value="Genomic_DNA"/>
</dbReference>
<keyword evidence="3" id="KW-1185">Reference proteome</keyword>
<dbReference type="PANTHER" id="PTHR13338">
    <property type="entry name" value="UPF0240 PROTEIN"/>
    <property type="match status" value="1"/>
</dbReference>
<feature type="compositionally biased region" description="Basic and acidic residues" evidence="1">
    <location>
        <begin position="179"/>
        <end position="189"/>
    </location>
</feature>
<dbReference type="Pfam" id="PF06784">
    <property type="entry name" value="UPF0240"/>
    <property type="match status" value="1"/>
</dbReference>
<name>A0A1D2NBB9_ORCCI</name>
<dbReference type="OMA" id="EWEISRM"/>
<accession>A0A1D2NBB9</accession>
<evidence type="ECO:0000313" key="3">
    <source>
        <dbReference type="Proteomes" id="UP000094527"/>
    </source>
</evidence>
<evidence type="ECO:0000313" key="2">
    <source>
        <dbReference type="EMBL" id="ODN02548.1"/>
    </source>
</evidence>
<feature type="region of interest" description="Disordered" evidence="1">
    <location>
        <begin position="166"/>
        <end position="189"/>
    </location>
</feature>
<comment type="caution">
    <text evidence="2">The sequence shown here is derived from an EMBL/GenBank/DDBJ whole genome shotgun (WGS) entry which is preliminary data.</text>
</comment>
<dbReference type="PANTHER" id="PTHR13338:SF4">
    <property type="entry name" value="NADH DEHYDROGENASE [UBIQUINONE] 1 ALPHA SUBCOMPLEX ASSEMBLY FACTOR 4"/>
    <property type="match status" value="1"/>
</dbReference>
<dbReference type="OrthoDB" id="2434756at2759"/>
<evidence type="ECO:0000256" key="1">
    <source>
        <dbReference type="SAM" id="MobiDB-lite"/>
    </source>
</evidence>
<dbReference type="GO" id="GO:0005739">
    <property type="term" value="C:mitochondrion"/>
    <property type="evidence" value="ECO:0007669"/>
    <property type="project" value="TreeGrafter"/>
</dbReference>
<dbReference type="Proteomes" id="UP000094527">
    <property type="component" value="Unassembled WGS sequence"/>
</dbReference>
<protein>
    <submittedName>
        <fullName evidence="2">NADH dehydrogenase [ubiquinone] 1 alpha subcomplex assembly factor 4</fullName>
    </submittedName>
</protein>
<organism evidence="2 3">
    <name type="scientific">Orchesella cincta</name>
    <name type="common">Springtail</name>
    <name type="synonym">Podura cincta</name>
    <dbReference type="NCBI Taxonomy" id="48709"/>
    <lineage>
        <taxon>Eukaryota</taxon>
        <taxon>Metazoa</taxon>
        <taxon>Ecdysozoa</taxon>
        <taxon>Arthropoda</taxon>
        <taxon>Hexapoda</taxon>
        <taxon>Collembola</taxon>
        <taxon>Entomobryomorpha</taxon>
        <taxon>Entomobryoidea</taxon>
        <taxon>Orchesellidae</taxon>
        <taxon>Orchesellinae</taxon>
        <taxon>Orchesella</taxon>
    </lineage>
</organism>
<dbReference type="GO" id="GO:0032981">
    <property type="term" value="P:mitochondrial respiratory chain complex I assembly"/>
    <property type="evidence" value="ECO:0007669"/>
    <property type="project" value="InterPro"/>
</dbReference>
<dbReference type="AlphaFoldDB" id="A0A1D2NBB9"/>
<dbReference type="STRING" id="48709.A0A1D2NBB9"/>
<reference evidence="2 3" key="1">
    <citation type="journal article" date="2016" name="Genome Biol. Evol.">
        <title>Gene Family Evolution Reflects Adaptation to Soil Environmental Stressors in the Genome of the Collembolan Orchesella cincta.</title>
        <authorList>
            <person name="Faddeeva-Vakhrusheva A."/>
            <person name="Derks M.F."/>
            <person name="Anvar S.Y."/>
            <person name="Agamennone V."/>
            <person name="Suring W."/>
            <person name="Smit S."/>
            <person name="van Straalen N.M."/>
            <person name="Roelofs D."/>
        </authorList>
    </citation>
    <scope>NUCLEOTIDE SEQUENCE [LARGE SCALE GENOMIC DNA]</scope>
    <source>
        <tissue evidence="2">Mixed pool</tissue>
    </source>
</reference>
<dbReference type="InterPro" id="IPR009622">
    <property type="entry name" value="NDUFAF4"/>
</dbReference>
<proteinExistence type="predicted"/>
<sequence length="189" mass="21466">MGAATSAARKHFIRPMKNYNVEERAMKVISKDKPTAAPPHPSMKKIMDDIMSDPSKLKTDRSDPRLLQNLSKVYITSAGDNPEVIAKSRLPVERTPPVQSVFGHEEPKVIPPGKASLRQILEFVAYHANDRDTYTIEKISKDYKLDILDTINILQHYKTLQVFHAPKEKPKKSSNPLRRLQDGIDNLKK</sequence>
<gene>
    <name evidence="2" type="ORF">Ocin01_04121</name>
</gene>
<keyword evidence="2" id="KW-0830">Ubiquinone</keyword>